<dbReference type="Proteomes" id="UP000790709">
    <property type="component" value="Unassembled WGS sequence"/>
</dbReference>
<reference evidence="1" key="1">
    <citation type="journal article" date="2021" name="New Phytol.">
        <title>Evolutionary innovations through gain and loss of genes in the ectomycorrhizal Boletales.</title>
        <authorList>
            <person name="Wu G."/>
            <person name="Miyauchi S."/>
            <person name="Morin E."/>
            <person name="Kuo A."/>
            <person name="Drula E."/>
            <person name="Varga T."/>
            <person name="Kohler A."/>
            <person name="Feng B."/>
            <person name="Cao Y."/>
            <person name="Lipzen A."/>
            <person name="Daum C."/>
            <person name="Hundley H."/>
            <person name="Pangilinan J."/>
            <person name="Johnson J."/>
            <person name="Barry K."/>
            <person name="LaButti K."/>
            <person name="Ng V."/>
            <person name="Ahrendt S."/>
            <person name="Min B."/>
            <person name="Choi I.G."/>
            <person name="Park H."/>
            <person name="Plett J.M."/>
            <person name="Magnuson J."/>
            <person name="Spatafora J.W."/>
            <person name="Nagy L.G."/>
            <person name="Henrissat B."/>
            <person name="Grigoriev I.V."/>
            <person name="Yang Z.L."/>
            <person name="Xu J."/>
            <person name="Martin F.M."/>
        </authorList>
    </citation>
    <scope>NUCLEOTIDE SEQUENCE</scope>
    <source>
        <strain evidence="1">KUC20120723A-06</strain>
    </source>
</reference>
<sequence length="152" mass="16684">MVSSGVPLSPTTAWRVDKNVGSRSRSSKPAWMMSRNCSSVPHMVKLEVVISLIRHGKQDGPGYASEGQQSDGTKEPTSSISFRQTWAQPRWSLMGTRPAGCDECRCSLTGLTLCQLFHFAIAYCDRNLGATRGLVDYLERSSRAQCRAPSLS</sequence>
<comment type="caution">
    <text evidence="1">The sequence shown here is derived from an EMBL/GenBank/DDBJ whole genome shotgun (WGS) entry which is preliminary data.</text>
</comment>
<evidence type="ECO:0000313" key="2">
    <source>
        <dbReference type="Proteomes" id="UP000790709"/>
    </source>
</evidence>
<dbReference type="EMBL" id="MU266493">
    <property type="protein sequence ID" value="KAH7922222.1"/>
    <property type="molecule type" value="Genomic_DNA"/>
</dbReference>
<protein>
    <submittedName>
        <fullName evidence="1">Uncharacterized protein</fullName>
    </submittedName>
</protein>
<keyword evidence="2" id="KW-1185">Reference proteome</keyword>
<organism evidence="1 2">
    <name type="scientific">Leucogyrophana mollusca</name>
    <dbReference type="NCBI Taxonomy" id="85980"/>
    <lineage>
        <taxon>Eukaryota</taxon>
        <taxon>Fungi</taxon>
        <taxon>Dikarya</taxon>
        <taxon>Basidiomycota</taxon>
        <taxon>Agaricomycotina</taxon>
        <taxon>Agaricomycetes</taxon>
        <taxon>Agaricomycetidae</taxon>
        <taxon>Boletales</taxon>
        <taxon>Boletales incertae sedis</taxon>
        <taxon>Leucogyrophana</taxon>
    </lineage>
</organism>
<evidence type="ECO:0000313" key="1">
    <source>
        <dbReference type="EMBL" id="KAH7922222.1"/>
    </source>
</evidence>
<proteinExistence type="predicted"/>
<gene>
    <name evidence="1" type="ORF">BV22DRAFT_673968</name>
</gene>
<accession>A0ACB8B974</accession>
<name>A0ACB8B974_9AGAM</name>